<accession>A0A1D7VJX7</accession>
<dbReference type="PANTHER" id="PTHR10963">
    <property type="entry name" value="GLYCOSYL HYDROLASE-RELATED"/>
    <property type="match status" value="1"/>
</dbReference>
<dbReference type="GO" id="GO:0005975">
    <property type="term" value="P:carbohydrate metabolic process"/>
    <property type="evidence" value="ECO:0007669"/>
    <property type="project" value="InterPro"/>
</dbReference>
<dbReference type="Gene3D" id="2.60.120.200">
    <property type="match status" value="1"/>
</dbReference>
<dbReference type="Proteomes" id="UP000094094">
    <property type="component" value="Chromosome"/>
</dbReference>
<evidence type="ECO:0000313" key="3">
    <source>
        <dbReference type="EMBL" id="AOP47046.1"/>
    </source>
</evidence>
<sequence>MAATALAAGALVAVPAIAEAVAQPAQPAQPAPAPRAAAAGPTGVAGKWTKKFADEFNGTKLADTWTPGWFGSGVTAPINGDEQACYDSRQVSLPGDGALHLKASARPSTCDGKAKPNTGSLVNSNGKFHYRYGLVEWRAYIPPSGTRMANWPALWSNGENWPADGENDTMEGLGGNACFHFHSPSGGPGNCAAGNHTGWHTFASDWEPGSVTYYYDGVKVGRIASGVTSSPQYLIMNHTVSSALGGPTVLPGDMKVDYVRVWQH</sequence>
<dbReference type="InterPro" id="IPR050546">
    <property type="entry name" value="Glycosyl_Hydrlase_16"/>
</dbReference>
<feature type="signal peptide" evidence="1">
    <location>
        <begin position="1"/>
        <end position="18"/>
    </location>
</feature>
<keyword evidence="4" id="KW-1185">Reference proteome</keyword>
<dbReference type="EMBL" id="CP017157">
    <property type="protein sequence ID" value="AOP47046.1"/>
    <property type="molecule type" value="Genomic_DNA"/>
</dbReference>
<evidence type="ECO:0000313" key="4">
    <source>
        <dbReference type="Proteomes" id="UP000094094"/>
    </source>
</evidence>
<dbReference type="InterPro" id="IPR013320">
    <property type="entry name" value="ConA-like_dom_sf"/>
</dbReference>
<name>A0A1D7VJX7_9ACTN</name>
<evidence type="ECO:0000259" key="2">
    <source>
        <dbReference type="PROSITE" id="PS51762"/>
    </source>
</evidence>
<dbReference type="PROSITE" id="PS51762">
    <property type="entry name" value="GH16_2"/>
    <property type="match status" value="1"/>
</dbReference>
<dbReference type="Pfam" id="PF00722">
    <property type="entry name" value="Glyco_hydro_16"/>
    <property type="match status" value="1"/>
</dbReference>
<protein>
    <recommendedName>
        <fullName evidence="2">GH16 domain-containing protein</fullName>
    </recommendedName>
</protein>
<organism evidence="3 4">
    <name type="scientific">Streptomyces lydicus</name>
    <dbReference type="NCBI Taxonomy" id="47763"/>
    <lineage>
        <taxon>Bacteria</taxon>
        <taxon>Bacillati</taxon>
        <taxon>Actinomycetota</taxon>
        <taxon>Actinomycetes</taxon>
        <taxon>Kitasatosporales</taxon>
        <taxon>Streptomycetaceae</taxon>
        <taxon>Streptomyces</taxon>
    </lineage>
</organism>
<keyword evidence="1" id="KW-0732">Signal</keyword>
<dbReference type="AlphaFoldDB" id="A0A1D7VJX7"/>
<dbReference type="GO" id="GO:0004553">
    <property type="term" value="F:hydrolase activity, hydrolyzing O-glycosyl compounds"/>
    <property type="evidence" value="ECO:0007669"/>
    <property type="project" value="InterPro"/>
</dbReference>
<feature type="chain" id="PRO_5038726886" description="GH16 domain-containing protein" evidence="1">
    <location>
        <begin position="19"/>
        <end position="264"/>
    </location>
</feature>
<gene>
    <name evidence="3" type="ORF">SL103_12985</name>
</gene>
<dbReference type="PANTHER" id="PTHR10963:SF60">
    <property type="entry name" value="GRAM-NEGATIVE BACTERIA-BINDING PROTEIN 1-RELATED"/>
    <property type="match status" value="1"/>
</dbReference>
<dbReference type="InterPro" id="IPR000757">
    <property type="entry name" value="Beta-glucanase-like"/>
</dbReference>
<evidence type="ECO:0000256" key="1">
    <source>
        <dbReference type="SAM" id="SignalP"/>
    </source>
</evidence>
<feature type="domain" description="GH16" evidence="2">
    <location>
        <begin position="24"/>
        <end position="264"/>
    </location>
</feature>
<reference evidence="3 4" key="1">
    <citation type="submission" date="2016-09" db="EMBL/GenBank/DDBJ databases">
        <title>Complete genome sequencing of Streptomyces lydicus 103 and metabolic pathways analysis of antibiotic biosynthesis.</title>
        <authorList>
            <person name="Jia N."/>
            <person name="Ding M.-Z."/>
            <person name="Gao F."/>
            <person name="Yuan Y.-J."/>
        </authorList>
    </citation>
    <scope>NUCLEOTIDE SEQUENCE [LARGE SCALE GENOMIC DNA]</scope>
    <source>
        <strain evidence="3 4">103</strain>
    </source>
</reference>
<dbReference type="CDD" id="cd08023">
    <property type="entry name" value="GH16_laminarinase_like"/>
    <property type="match status" value="1"/>
</dbReference>
<proteinExistence type="predicted"/>
<dbReference type="SUPFAM" id="SSF49899">
    <property type="entry name" value="Concanavalin A-like lectins/glucanases"/>
    <property type="match status" value="1"/>
</dbReference>
<dbReference type="KEGG" id="slc:SL103_12985"/>